<organism evidence="1 2">
    <name type="scientific">Pleurodeles waltl</name>
    <name type="common">Iberian ribbed newt</name>
    <dbReference type="NCBI Taxonomy" id="8319"/>
    <lineage>
        <taxon>Eukaryota</taxon>
        <taxon>Metazoa</taxon>
        <taxon>Chordata</taxon>
        <taxon>Craniata</taxon>
        <taxon>Vertebrata</taxon>
        <taxon>Euteleostomi</taxon>
        <taxon>Amphibia</taxon>
        <taxon>Batrachia</taxon>
        <taxon>Caudata</taxon>
        <taxon>Salamandroidea</taxon>
        <taxon>Salamandridae</taxon>
        <taxon>Pleurodelinae</taxon>
        <taxon>Pleurodeles</taxon>
    </lineage>
</organism>
<dbReference type="Proteomes" id="UP001066276">
    <property type="component" value="Chromosome 1_1"/>
</dbReference>
<evidence type="ECO:0000313" key="2">
    <source>
        <dbReference type="Proteomes" id="UP001066276"/>
    </source>
</evidence>
<sequence length="101" mass="11509">MVREGAALACARSPGPCDTPAVWPFNATPVGGGKGRPEESPPKIKPALHLNARATVKRWVEARGLWCNRDRRRLEVIRDRGARKQRYEFSKRTQWFLKAKK</sequence>
<comment type="caution">
    <text evidence="1">The sequence shown here is derived from an EMBL/GenBank/DDBJ whole genome shotgun (WGS) entry which is preliminary data.</text>
</comment>
<accession>A0AAV7WW18</accession>
<name>A0AAV7WW18_PLEWA</name>
<proteinExistence type="predicted"/>
<gene>
    <name evidence="1" type="ORF">NDU88_004485</name>
</gene>
<dbReference type="AlphaFoldDB" id="A0AAV7WW18"/>
<dbReference type="EMBL" id="JANPWB010000001">
    <property type="protein sequence ID" value="KAJ1216887.1"/>
    <property type="molecule type" value="Genomic_DNA"/>
</dbReference>
<reference evidence="1" key="1">
    <citation type="journal article" date="2022" name="bioRxiv">
        <title>Sequencing and chromosome-scale assembly of the giantPleurodeles waltlgenome.</title>
        <authorList>
            <person name="Brown T."/>
            <person name="Elewa A."/>
            <person name="Iarovenko S."/>
            <person name="Subramanian E."/>
            <person name="Araus A.J."/>
            <person name="Petzold A."/>
            <person name="Susuki M."/>
            <person name="Suzuki K.-i.T."/>
            <person name="Hayashi T."/>
            <person name="Toyoda A."/>
            <person name="Oliveira C."/>
            <person name="Osipova E."/>
            <person name="Leigh N.D."/>
            <person name="Simon A."/>
            <person name="Yun M.H."/>
        </authorList>
    </citation>
    <scope>NUCLEOTIDE SEQUENCE</scope>
    <source>
        <strain evidence="1">20211129_DDA</strain>
        <tissue evidence="1">Liver</tissue>
    </source>
</reference>
<keyword evidence="2" id="KW-1185">Reference proteome</keyword>
<evidence type="ECO:0000313" key="1">
    <source>
        <dbReference type="EMBL" id="KAJ1216887.1"/>
    </source>
</evidence>
<protein>
    <submittedName>
        <fullName evidence="1">Uncharacterized protein</fullName>
    </submittedName>
</protein>